<dbReference type="EMBL" id="HG934468">
    <property type="protein sequence ID" value="CDN32840.1"/>
    <property type="molecule type" value="Genomic_DNA"/>
</dbReference>
<organism evidence="1 2">
    <name type="scientific">Mucinivorans hirudinis</name>
    <dbReference type="NCBI Taxonomy" id="1433126"/>
    <lineage>
        <taxon>Bacteria</taxon>
        <taxon>Pseudomonadati</taxon>
        <taxon>Bacteroidota</taxon>
        <taxon>Bacteroidia</taxon>
        <taxon>Bacteroidales</taxon>
        <taxon>Rikenellaceae</taxon>
        <taxon>Mucinivorans</taxon>
    </lineage>
</organism>
<dbReference type="AlphaFoldDB" id="A0A060RB59"/>
<evidence type="ECO:0000313" key="1">
    <source>
        <dbReference type="EMBL" id="CDN32840.1"/>
    </source>
</evidence>
<sequence length="46" mass="5330">MLIKAEKVDSVGVGANIQQSLPVWWDWRTPHQTGNCQHNQVLHYFP</sequence>
<keyword evidence="2" id="KW-1185">Reference proteome</keyword>
<accession>A0A060RB59</accession>
<proteinExistence type="predicted"/>
<name>A0A060RB59_9BACT</name>
<protein>
    <submittedName>
        <fullName evidence="1">Uncharacterized protein</fullName>
    </submittedName>
</protein>
<dbReference type="KEGG" id="rbc:BN938_2773"/>
<evidence type="ECO:0000313" key="2">
    <source>
        <dbReference type="Proteomes" id="UP000027616"/>
    </source>
</evidence>
<dbReference type="Proteomes" id="UP000027616">
    <property type="component" value="Chromosome I"/>
</dbReference>
<dbReference type="HOGENOM" id="CLU_3185979_0_0_10"/>
<reference evidence="1 2" key="1">
    <citation type="journal article" date="2015" name="Genome Announc.">
        <title>Complete Genome Sequence of the Novel Leech Symbiont Mucinivorans hirudinis M3T.</title>
        <authorList>
            <person name="Nelson M.C."/>
            <person name="Bomar L."/>
            <person name="Graf J."/>
        </authorList>
    </citation>
    <scope>NUCLEOTIDE SEQUENCE [LARGE SCALE GENOMIC DNA]</scope>
    <source>
        <strain evidence="2">M3</strain>
    </source>
</reference>
<gene>
    <name evidence="1" type="ORF">BN938_2773</name>
</gene>